<evidence type="ECO:0008006" key="3">
    <source>
        <dbReference type="Google" id="ProtNLM"/>
    </source>
</evidence>
<organism evidence="1 2">
    <name type="scientific">Stomatobaculum longum</name>
    <dbReference type="NCBI Taxonomy" id="796942"/>
    <lineage>
        <taxon>Bacteria</taxon>
        <taxon>Bacillati</taxon>
        <taxon>Bacillota</taxon>
        <taxon>Clostridia</taxon>
        <taxon>Lachnospirales</taxon>
        <taxon>Lachnospiraceae</taxon>
        <taxon>Stomatobaculum</taxon>
    </lineage>
</organism>
<reference evidence="1 2" key="1">
    <citation type="submission" date="2011-10" db="EMBL/GenBank/DDBJ databases">
        <title>The Genome Sequence of Lachnospiraceae bacterium ACC2.</title>
        <authorList>
            <consortium name="The Broad Institute Genome Sequencing Platform"/>
            <person name="Earl A."/>
            <person name="Ward D."/>
            <person name="Feldgarden M."/>
            <person name="Gevers D."/>
            <person name="Sizova M."/>
            <person name="Hazen A."/>
            <person name="Epstein S."/>
            <person name="Young S.K."/>
            <person name="Zeng Q."/>
            <person name="Gargeya S."/>
            <person name="Fitzgerald M."/>
            <person name="Haas B."/>
            <person name="Abouelleil A."/>
            <person name="Alvarado L."/>
            <person name="Arachchi H.M."/>
            <person name="Berlin A."/>
            <person name="Brown A."/>
            <person name="Chapman S.B."/>
            <person name="Chen Z."/>
            <person name="Dunbar C."/>
            <person name="Freedman E."/>
            <person name="Gearin G."/>
            <person name="Goldberg J."/>
            <person name="Griggs A."/>
            <person name="Gujja S."/>
            <person name="Heiman D."/>
            <person name="Howarth C."/>
            <person name="Larson L."/>
            <person name="Lui A."/>
            <person name="MacDonald P.J.P."/>
            <person name="Montmayeur A."/>
            <person name="Murphy C."/>
            <person name="Neiman D."/>
            <person name="Pearson M."/>
            <person name="Priest M."/>
            <person name="Roberts A."/>
            <person name="Saif S."/>
            <person name="Shea T."/>
            <person name="Shenoy N."/>
            <person name="Sisk P."/>
            <person name="Stolte C."/>
            <person name="Sykes S."/>
            <person name="Wortman J."/>
            <person name="Nusbaum C."/>
            <person name="Birren B."/>
        </authorList>
    </citation>
    <scope>NUCLEOTIDE SEQUENCE [LARGE SCALE GENOMIC DNA]</scope>
    <source>
        <strain evidence="1 2">ACC2</strain>
    </source>
</reference>
<dbReference type="EMBL" id="AGEL01000015">
    <property type="protein sequence ID" value="EHO15625.1"/>
    <property type="molecule type" value="Genomic_DNA"/>
</dbReference>
<dbReference type="Proteomes" id="UP000018466">
    <property type="component" value="Unassembled WGS sequence"/>
</dbReference>
<evidence type="ECO:0000313" key="2">
    <source>
        <dbReference type="Proteomes" id="UP000018466"/>
    </source>
</evidence>
<name>A0AA37DFF1_9FIRM</name>
<proteinExistence type="predicted"/>
<accession>A0AA37DFF1</accession>
<keyword evidence="2" id="KW-1185">Reference proteome</keyword>
<comment type="caution">
    <text evidence="1">The sequence shown here is derived from an EMBL/GenBank/DDBJ whole genome shotgun (WGS) entry which is preliminary data.</text>
</comment>
<evidence type="ECO:0000313" key="1">
    <source>
        <dbReference type="EMBL" id="EHO15625.1"/>
    </source>
</evidence>
<gene>
    <name evidence="1" type="ORF">HMPREF9623_01946</name>
</gene>
<dbReference type="AlphaFoldDB" id="A0AA37DFF1"/>
<sequence>MSRNEELFRRYEKLTREAKKPNSKTKEKPASCACCSYCRPEFKYRKCQFSRCLFAKYGDVFRKKPLRRDAFS</sequence>
<protein>
    <recommendedName>
        <fullName evidence="3">Cysteine-rich VLP domain-containing protein</fullName>
    </recommendedName>
</protein>